<dbReference type="InterPro" id="IPR043502">
    <property type="entry name" value="DNA/RNA_pol_sf"/>
</dbReference>
<dbReference type="Pfam" id="PF00078">
    <property type="entry name" value="RVT_1"/>
    <property type="match status" value="1"/>
</dbReference>
<comment type="caution">
    <text evidence="2">The sequence shown here is derived from an EMBL/GenBank/DDBJ whole genome shotgun (WGS) entry which is preliminary data.</text>
</comment>
<dbReference type="PANTHER" id="PTHR33116:SF80">
    <property type="entry name" value="REVERSE TRANSCRIPTASE ZINC-BINDING DOMAIN-CONTAINING PROTEIN"/>
    <property type="match status" value="1"/>
</dbReference>
<name>A0A8T3BXA7_DENNO</name>
<dbReference type="AlphaFoldDB" id="A0A8T3BXA7"/>
<keyword evidence="3" id="KW-1185">Reference proteome</keyword>
<dbReference type="PROSITE" id="PS50878">
    <property type="entry name" value="RT_POL"/>
    <property type="match status" value="1"/>
</dbReference>
<proteinExistence type="predicted"/>
<dbReference type="CDD" id="cd01650">
    <property type="entry name" value="RT_nLTR_like"/>
    <property type="match status" value="1"/>
</dbReference>
<dbReference type="SUPFAM" id="SSF56672">
    <property type="entry name" value="DNA/RNA polymerases"/>
    <property type="match status" value="1"/>
</dbReference>
<dbReference type="PANTHER" id="PTHR33116">
    <property type="entry name" value="REVERSE TRANSCRIPTASE ZINC-BINDING DOMAIN-CONTAINING PROTEIN-RELATED-RELATED"/>
    <property type="match status" value="1"/>
</dbReference>
<feature type="domain" description="Reverse transcriptase" evidence="1">
    <location>
        <begin position="1"/>
        <end position="212"/>
    </location>
</feature>
<evidence type="ECO:0000259" key="1">
    <source>
        <dbReference type="PROSITE" id="PS50878"/>
    </source>
</evidence>
<gene>
    <name evidence="2" type="ORF">KFK09_004777</name>
</gene>
<accession>A0A8T3BXA7</accession>
<organism evidence="2 3">
    <name type="scientific">Dendrobium nobile</name>
    <name type="common">Orchid</name>
    <dbReference type="NCBI Taxonomy" id="94219"/>
    <lineage>
        <taxon>Eukaryota</taxon>
        <taxon>Viridiplantae</taxon>
        <taxon>Streptophyta</taxon>
        <taxon>Embryophyta</taxon>
        <taxon>Tracheophyta</taxon>
        <taxon>Spermatophyta</taxon>
        <taxon>Magnoliopsida</taxon>
        <taxon>Liliopsida</taxon>
        <taxon>Asparagales</taxon>
        <taxon>Orchidaceae</taxon>
        <taxon>Epidendroideae</taxon>
        <taxon>Malaxideae</taxon>
        <taxon>Dendrobiinae</taxon>
        <taxon>Dendrobium</taxon>
    </lineage>
</organism>
<evidence type="ECO:0000313" key="3">
    <source>
        <dbReference type="Proteomes" id="UP000829196"/>
    </source>
</evidence>
<dbReference type="InterPro" id="IPR000477">
    <property type="entry name" value="RT_dom"/>
</dbReference>
<dbReference type="Proteomes" id="UP000829196">
    <property type="component" value="Unassembled WGS sequence"/>
</dbReference>
<sequence length="644" mass="73907">MNVIHKLVSEEQVAFIKGRSLSEHVLIAQELFHKFRFSNSKGGLMAIKLDMKQAYDSMAWNTLKQVLNYFGFPIGYSKLVMECVTDPIFIVHINGVGLDGIKGRSGFRQGCPLSPYLFILCSQLLTNAPTAPRISHLLFADDILVFSMAKRENLLKIRKITFDYYKWTGQQVNFSKSAIIFSKKMERRRRMEFSKLMGFMEVKELNYLGIKIALRRLVVTNFSVILEKAIAKLDIWGNKLISMPCRVVLIKTVVLALHIFYSSLSLVPMSILNKLDRLCRDFLWYKKNGNSGILYVAWKDVCIPENQGGLGILSATDSVEPLRAKLAWNFLKKPHSLLYKSLSIKYGRSVWDVERRPNSSPSWKLILSGAKMLRHIVKWNIKDGTSINIMKDVWIMVEALTEGEWIPDKLKCFFGDELVNVICNTKIHMGNNEDDLQLLKNYSGKTISAMVRDGNSYLEEENHSFVQHWKNIKKLNLIPRIAFFWCRLLKNAIPSCEFLMHRRLLDNNLCLRDYGMKEDGEHVAAAFSSNNPYTDHWGANQLYKLNSSFWHPPPPGWIKVNIDASLLPSNEAGIGGIFRDNKGRMLLSFGFSVVHWDIVFLDLLAFCSLREVIKDWMMDARGLIIETDNSNVISYLQKSFAKDN</sequence>
<reference evidence="2" key="1">
    <citation type="journal article" date="2022" name="Front. Genet.">
        <title>Chromosome-Scale Assembly of the Dendrobium nobile Genome Provides Insights Into the Molecular Mechanism of the Biosynthesis of the Medicinal Active Ingredient of Dendrobium.</title>
        <authorList>
            <person name="Xu Q."/>
            <person name="Niu S.-C."/>
            <person name="Li K.-L."/>
            <person name="Zheng P.-J."/>
            <person name="Zhang X.-J."/>
            <person name="Jia Y."/>
            <person name="Liu Y."/>
            <person name="Niu Y.-X."/>
            <person name="Yu L.-H."/>
            <person name="Chen D.-F."/>
            <person name="Zhang G.-Q."/>
        </authorList>
    </citation>
    <scope>NUCLEOTIDE SEQUENCE</scope>
    <source>
        <tissue evidence="2">Leaf</tissue>
    </source>
</reference>
<dbReference type="SMR" id="A0A8T3BXA7"/>
<dbReference type="EMBL" id="JAGYWB010000005">
    <property type="protein sequence ID" value="KAI0522398.1"/>
    <property type="molecule type" value="Genomic_DNA"/>
</dbReference>
<protein>
    <recommendedName>
        <fullName evidence="1">Reverse transcriptase domain-containing protein</fullName>
    </recommendedName>
</protein>
<dbReference type="OrthoDB" id="687212at2759"/>
<evidence type="ECO:0000313" key="2">
    <source>
        <dbReference type="EMBL" id="KAI0522398.1"/>
    </source>
</evidence>